<dbReference type="PROSITE" id="PS50878">
    <property type="entry name" value="RT_POL"/>
    <property type="match status" value="1"/>
</dbReference>
<dbReference type="PANTHER" id="PTHR34047">
    <property type="entry name" value="NUCLEAR INTRON MATURASE 1, MITOCHONDRIAL-RELATED"/>
    <property type="match status" value="1"/>
</dbReference>
<dbReference type="InterPro" id="IPR051083">
    <property type="entry name" value="GrpII_Intron_Splice-Mob/Def"/>
</dbReference>
<dbReference type="GO" id="GO:0003964">
    <property type="term" value="F:RNA-directed DNA polymerase activity"/>
    <property type="evidence" value="ECO:0007669"/>
    <property type="project" value="UniProtKB-KW"/>
</dbReference>
<dbReference type="InterPro" id="IPR043502">
    <property type="entry name" value="DNA/RNA_pol_sf"/>
</dbReference>
<sequence length="334" mass="37556">MPSRSFFLPPDQLANAAVLAEANPPERHDEIMRLASRGIAPLVDEVSLAELVGVTPSLIFSILIRKDKHYRSFCLPKANGSTRIINSPRTYLKVIHWFILDNILSKVKNNDCVTAFISGRGPYFNAQMHSGAHHIFQTDLEEFFPSIKVQNVYRMWLSIGYNQEVAEQLSNLVTYRGELPQGAPTSPAISNIVAGNLDKRLLKLAYEYGYKYTRYADDITFSSKERIPLEFADAVNEQIVLGGFIESRRKRRFKGFGAAMNVTGLNINDFPQPPREWRKRTRALFHRAKLDAAFAKENRGKIAGSLGVLHAAGLPSQHPLILNGKEALLNSKNY</sequence>
<keyword evidence="12" id="KW-1185">Reference proteome</keyword>
<dbReference type="Proteomes" id="UP000320314">
    <property type="component" value="Unassembled WGS sequence"/>
</dbReference>
<comment type="catalytic activity">
    <reaction evidence="9">
        <text>DNA(n) + a 2'-deoxyribonucleoside 5'-triphosphate = DNA(n+1) + diphosphate</text>
        <dbReference type="Rhea" id="RHEA:22508"/>
        <dbReference type="Rhea" id="RHEA-COMP:17339"/>
        <dbReference type="Rhea" id="RHEA-COMP:17340"/>
        <dbReference type="ChEBI" id="CHEBI:33019"/>
        <dbReference type="ChEBI" id="CHEBI:61560"/>
        <dbReference type="ChEBI" id="CHEBI:173112"/>
        <dbReference type="EC" id="2.7.7.49"/>
    </reaction>
</comment>
<feature type="domain" description="Reverse transcriptase" evidence="10">
    <location>
        <begin position="56"/>
        <end position="267"/>
    </location>
</feature>
<keyword evidence="2" id="KW-0808">Transferase</keyword>
<dbReference type="AlphaFoldDB" id="A0A506UHP4"/>
<keyword evidence="3" id="KW-0548">Nucleotidyltransferase</keyword>
<evidence type="ECO:0000256" key="7">
    <source>
        <dbReference type="ARBA" id="ARBA00023118"/>
    </source>
</evidence>
<evidence type="ECO:0000256" key="5">
    <source>
        <dbReference type="ARBA" id="ARBA00022842"/>
    </source>
</evidence>
<keyword evidence="6 11" id="KW-0695">RNA-directed DNA polymerase</keyword>
<keyword evidence="7" id="KW-0051">Antiviral defense</keyword>
<dbReference type="PRINTS" id="PR00866">
    <property type="entry name" value="RNADNAPOLMS"/>
</dbReference>
<dbReference type="Pfam" id="PF00078">
    <property type="entry name" value="RVT_1"/>
    <property type="match status" value="1"/>
</dbReference>
<evidence type="ECO:0000256" key="3">
    <source>
        <dbReference type="ARBA" id="ARBA00022695"/>
    </source>
</evidence>
<comment type="caution">
    <text evidence="11">The sequence shown here is derived from an EMBL/GenBank/DDBJ whole genome shotgun (WGS) entry which is preliminary data.</text>
</comment>
<comment type="similarity">
    <text evidence="8">Belongs to the bacterial reverse transcriptase family.</text>
</comment>
<dbReference type="GO" id="GO:0046872">
    <property type="term" value="F:metal ion binding"/>
    <property type="evidence" value="ECO:0007669"/>
    <property type="project" value="UniProtKB-KW"/>
</dbReference>
<dbReference type="InterPro" id="IPR000123">
    <property type="entry name" value="Reverse_transcriptase_msDNA"/>
</dbReference>
<evidence type="ECO:0000256" key="4">
    <source>
        <dbReference type="ARBA" id="ARBA00022723"/>
    </source>
</evidence>
<keyword evidence="4" id="KW-0479">Metal-binding</keyword>
<gene>
    <name evidence="11" type="ORF">FJU11_01000</name>
</gene>
<accession>A0A506UHP4</accession>
<evidence type="ECO:0000259" key="10">
    <source>
        <dbReference type="PROSITE" id="PS50878"/>
    </source>
</evidence>
<dbReference type="GO" id="GO:0003723">
    <property type="term" value="F:RNA binding"/>
    <property type="evidence" value="ECO:0007669"/>
    <property type="project" value="InterPro"/>
</dbReference>
<dbReference type="CDD" id="cd03487">
    <property type="entry name" value="RT_Bac_retron_II"/>
    <property type="match status" value="1"/>
</dbReference>
<keyword evidence="5" id="KW-0460">Magnesium</keyword>
<evidence type="ECO:0000256" key="9">
    <source>
        <dbReference type="ARBA" id="ARBA00048173"/>
    </source>
</evidence>
<dbReference type="OrthoDB" id="7055795at2"/>
<dbReference type="GO" id="GO:0051607">
    <property type="term" value="P:defense response to virus"/>
    <property type="evidence" value="ECO:0007669"/>
    <property type="project" value="UniProtKB-KW"/>
</dbReference>
<name>A0A506UHP4_9HYPH</name>
<evidence type="ECO:0000256" key="1">
    <source>
        <dbReference type="ARBA" id="ARBA00012493"/>
    </source>
</evidence>
<protein>
    <recommendedName>
        <fullName evidence="1">RNA-directed DNA polymerase</fullName>
        <ecNumber evidence="1">2.7.7.49</ecNumber>
    </recommendedName>
</protein>
<organism evidence="11 12">
    <name type="scientific">Pararhizobium mangrovi</name>
    <dbReference type="NCBI Taxonomy" id="2590452"/>
    <lineage>
        <taxon>Bacteria</taxon>
        <taxon>Pseudomonadati</taxon>
        <taxon>Pseudomonadota</taxon>
        <taxon>Alphaproteobacteria</taxon>
        <taxon>Hyphomicrobiales</taxon>
        <taxon>Rhizobiaceae</taxon>
        <taxon>Rhizobium/Agrobacterium group</taxon>
        <taxon>Pararhizobium</taxon>
    </lineage>
</organism>
<evidence type="ECO:0000313" key="12">
    <source>
        <dbReference type="Proteomes" id="UP000320314"/>
    </source>
</evidence>
<dbReference type="EMBL" id="VHLH01000001">
    <property type="protein sequence ID" value="TPW32832.1"/>
    <property type="molecule type" value="Genomic_DNA"/>
</dbReference>
<dbReference type="PANTHER" id="PTHR34047:SF7">
    <property type="entry name" value="RNA-DIRECTED DNA POLYMERASE"/>
    <property type="match status" value="1"/>
</dbReference>
<evidence type="ECO:0000313" key="11">
    <source>
        <dbReference type="EMBL" id="TPW32832.1"/>
    </source>
</evidence>
<evidence type="ECO:0000256" key="8">
    <source>
        <dbReference type="ARBA" id="ARBA00034120"/>
    </source>
</evidence>
<dbReference type="EC" id="2.7.7.49" evidence="1"/>
<dbReference type="InterPro" id="IPR000477">
    <property type="entry name" value="RT_dom"/>
</dbReference>
<dbReference type="SUPFAM" id="SSF56672">
    <property type="entry name" value="DNA/RNA polymerases"/>
    <property type="match status" value="1"/>
</dbReference>
<evidence type="ECO:0000256" key="6">
    <source>
        <dbReference type="ARBA" id="ARBA00022918"/>
    </source>
</evidence>
<reference evidence="11 12" key="1">
    <citation type="submission" date="2019-06" db="EMBL/GenBank/DDBJ databases">
        <authorList>
            <person name="Li M."/>
        </authorList>
    </citation>
    <scope>NUCLEOTIDE SEQUENCE [LARGE SCALE GENOMIC DNA]</scope>
    <source>
        <strain evidence="11 12">BGMRC6574</strain>
    </source>
</reference>
<evidence type="ECO:0000256" key="2">
    <source>
        <dbReference type="ARBA" id="ARBA00022679"/>
    </source>
</evidence>
<proteinExistence type="inferred from homology"/>